<evidence type="ECO:0008006" key="4">
    <source>
        <dbReference type="Google" id="ProtNLM"/>
    </source>
</evidence>
<dbReference type="OrthoDB" id="369149at2"/>
<reference evidence="2 3" key="1">
    <citation type="journal article" date="2010" name="Stand. Genomic Sci.">
        <title>Complete genome sequence of Haliangium ochraceum type strain (SMP-2).</title>
        <authorList>
            <consortium name="US DOE Joint Genome Institute (JGI-PGF)"/>
            <person name="Ivanova N."/>
            <person name="Daum C."/>
            <person name="Lang E."/>
            <person name="Abt B."/>
            <person name="Kopitz M."/>
            <person name="Saunders E."/>
            <person name="Lapidus A."/>
            <person name="Lucas S."/>
            <person name="Glavina Del Rio T."/>
            <person name="Nolan M."/>
            <person name="Tice H."/>
            <person name="Copeland A."/>
            <person name="Cheng J.F."/>
            <person name="Chen F."/>
            <person name="Bruce D."/>
            <person name="Goodwin L."/>
            <person name="Pitluck S."/>
            <person name="Mavromatis K."/>
            <person name="Pati A."/>
            <person name="Mikhailova N."/>
            <person name="Chen A."/>
            <person name="Palaniappan K."/>
            <person name="Land M."/>
            <person name="Hauser L."/>
            <person name="Chang Y.J."/>
            <person name="Jeffries C.D."/>
            <person name="Detter J.C."/>
            <person name="Brettin T."/>
            <person name="Rohde M."/>
            <person name="Goker M."/>
            <person name="Bristow J."/>
            <person name="Markowitz V."/>
            <person name="Eisen J.A."/>
            <person name="Hugenholtz P."/>
            <person name="Kyrpides N.C."/>
            <person name="Klenk H.P."/>
        </authorList>
    </citation>
    <scope>NUCLEOTIDE SEQUENCE [LARGE SCALE GENOMIC DNA]</scope>
    <source>
        <strain evidence="3">DSM 14365 / CIP 107738 / JCM 11303 / AJ 13395 / SMP-2</strain>
    </source>
</reference>
<dbReference type="RefSeq" id="WP_012827714.1">
    <property type="nucleotide sequence ID" value="NC_013440.1"/>
</dbReference>
<evidence type="ECO:0000313" key="3">
    <source>
        <dbReference type="Proteomes" id="UP000001880"/>
    </source>
</evidence>
<dbReference type="AlphaFoldDB" id="D0LLS8"/>
<evidence type="ECO:0000313" key="2">
    <source>
        <dbReference type="EMBL" id="ACY15106.1"/>
    </source>
</evidence>
<accession>D0LLS8</accession>
<feature type="chain" id="PRO_5003011355" description="Outer membrane protein beta-barrel domain-containing protein" evidence="1">
    <location>
        <begin position="21"/>
        <end position="279"/>
    </location>
</feature>
<evidence type="ECO:0000256" key="1">
    <source>
        <dbReference type="SAM" id="SignalP"/>
    </source>
</evidence>
<gene>
    <name evidence="2" type="ordered locus">Hoch_2572</name>
</gene>
<keyword evidence="1" id="KW-0732">Signal</keyword>
<dbReference type="KEGG" id="hoh:Hoch_2572"/>
<dbReference type="HOGENOM" id="CLU_085039_0_0_7"/>
<dbReference type="eggNOG" id="ENOG5030YAD">
    <property type="taxonomic scope" value="Bacteria"/>
</dbReference>
<feature type="signal peptide" evidence="1">
    <location>
        <begin position="1"/>
        <end position="20"/>
    </location>
</feature>
<organism evidence="2 3">
    <name type="scientific">Haliangium ochraceum (strain DSM 14365 / JCM 11303 / SMP-2)</name>
    <dbReference type="NCBI Taxonomy" id="502025"/>
    <lineage>
        <taxon>Bacteria</taxon>
        <taxon>Pseudomonadati</taxon>
        <taxon>Myxococcota</taxon>
        <taxon>Polyangia</taxon>
        <taxon>Haliangiales</taxon>
        <taxon>Kofleriaceae</taxon>
        <taxon>Haliangium</taxon>
    </lineage>
</organism>
<dbReference type="EMBL" id="CP001804">
    <property type="protein sequence ID" value="ACY15106.1"/>
    <property type="molecule type" value="Genomic_DNA"/>
</dbReference>
<keyword evidence="3" id="KW-1185">Reference proteome</keyword>
<protein>
    <recommendedName>
        <fullName evidence="4">Outer membrane protein beta-barrel domain-containing protein</fullName>
    </recommendedName>
</protein>
<dbReference type="Proteomes" id="UP000001880">
    <property type="component" value="Chromosome"/>
</dbReference>
<sequence>MATSLSLVAALLLLPASASAGDGERGHHGDGHRGARSVIAGVHLVLDYEVGPLAILQNDGRYGPEGTDYDADDVGQRENLLVGQRASLTLGLGQRHSVILLYAPLFASTRVTLDQDLQFNDQLFAEDTVVDHDYLFDGYRISYLYGLLRGSLDLDVGASLQVRNAAVKFTTADGQLFAQETDIGLVPALKLRLRYSPFDGSPYAELEADGLSAFGLTEGEGALYDVALGLGLPIADSADLVLRARLLGGGAEVVSRDIYNWGNFASLSAGLRVRLDRLL</sequence>
<proteinExistence type="predicted"/>
<name>D0LLS8_HALO1</name>